<comment type="caution">
    <text evidence="4">The sequence shown here is derived from an EMBL/GenBank/DDBJ whole genome shotgun (WGS) entry which is preliminary data.</text>
</comment>
<evidence type="ECO:0000256" key="2">
    <source>
        <dbReference type="SAM" id="MobiDB-lite"/>
    </source>
</evidence>
<keyword evidence="1" id="KW-0175">Coiled coil</keyword>
<sequence length="518" mass="56187">MRALLGPVQTRPDHALIEGSSHAYRSSATFADLRYADDSPDEPIWGSGRVVKSAGLTSSGSPEQPHCMLPSTGLDDSADCESDPDCGLETAGADDKLAVSDIGDPGKVEDEGGGANMCPRQKLQEKNRRAQQRFRARQKAKLAEKDSQIQDLVQQLSSLLDASNSLKSQNSVLTRMLELGQQRRTDEQQLSSGQHTQAQSMQQQPHAAAVLSPSLALTGSTGTSTAASGMTWQEGKLAGALTLTVKGGQPIQMTAEQVNTLQPDTLKILWKAYVNQLALSLMELEGGNGATAGARLAQLTQEACDLLLRFAAANPHGFKTLSACHLEDPSHGVAGDDWDIWLVVMRALVLTPKQKKDILQLRQAYLSSLKLILQQRAVRVQALSEAAPCFHNAVHSSQQYLQIHRIADSIKASLNEESGVLLKFVSGCCNTVFELVQTARMLVQSYPWLPDIVSISSWVAYELGDFEAIHKLSNQPAPPCPQLVHPNPSNILWDFPSSIDRGAGQLQEFHKGYSSQQL</sequence>
<organism evidence="4 5">
    <name type="scientific">Apatococcus lobatus</name>
    <dbReference type="NCBI Taxonomy" id="904363"/>
    <lineage>
        <taxon>Eukaryota</taxon>
        <taxon>Viridiplantae</taxon>
        <taxon>Chlorophyta</taxon>
        <taxon>core chlorophytes</taxon>
        <taxon>Trebouxiophyceae</taxon>
        <taxon>Chlorellales</taxon>
        <taxon>Chlorellaceae</taxon>
        <taxon>Apatococcus</taxon>
    </lineage>
</organism>
<proteinExistence type="predicted"/>
<feature type="region of interest" description="Disordered" evidence="2">
    <location>
        <begin position="183"/>
        <end position="209"/>
    </location>
</feature>
<keyword evidence="5" id="KW-1185">Reference proteome</keyword>
<evidence type="ECO:0000313" key="5">
    <source>
        <dbReference type="Proteomes" id="UP001438707"/>
    </source>
</evidence>
<feature type="compositionally biased region" description="Polar residues" evidence="2">
    <location>
        <begin position="188"/>
        <end position="205"/>
    </location>
</feature>
<dbReference type="AlphaFoldDB" id="A0AAW1SG17"/>
<dbReference type="InterPro" id="IPR004827">
    <property type="entry name" value="bZIP"/>
</dbReference>
<dbReference type="Proteomes" id="UP001438707">
    <property type="component" value="Unassembled WGS sequence"/>
</dbReference>
<dbReference type="EMBL" id="JALJOS010000001">
    <property type="protein sequence ID" value="KAK9844571.1"/>
    <property type="molecule type" value="Genomic_DNA"/>
</dbReference>
<dbReference type="GO" id="GO:0003700">
    <property type="term" value="F:DNA-binding transcription factor activity"/>
    <property type="evidence" value="ECO:0007669"/>
    <property type="project" value="InterPro"/>
</dbReference>
<feature type="domain" description="BZIP" evidence="3">
    <location>
        <begin position="122"/>
        <end position="137"/>
    </location>
</feature>
<dbReference type="SUPFAM" id="SSF57959">
    <property type="entry name" value="Leucine zipper domain"/>
    <property type="match status" value="1"/>
</dbReference>
<evidence type="ECO:0000256" key="1">
    <source>
        <dbReference type="SAM" id="Coils"/>
    </source>
</evidence>
<name>A0AAW1SG17_9CHLO</name>
<gene>
    <name evidence="4" type="ORF">WJX74_004153</name>
</gene>
<feature type="coiled-coil region" evidence="1">
    <location>
        <begin position="120"/>
        <end position="169"/>
    </location>
</feature>
<dbReference type="PROSITE" id="PS00036">
    <property type="entry name" value="BZIP_BASIC"/>
    <property type="match status" value="1"/>
</dbReference>
<evidence type="ECO:0000259" key="3">
    <source>
        <dbReference type="PROSITE" id="PS00036"/>
    </source>
</evidence>
<dbReference type="InterPro" id="IPR046347">
    <property type="entry name" value="bZIP_sf"/>
</dbReference>
<protein>
    <recommendedName>
        <fullName evidence="3">BZIP domain-containing protein</fullName>
    </recommendedName>
</protein>
<accession>A0AAW1SG17</accession>
<evidence type="ECO:0000313" key="4">
    <source>
        <dbReference type="EMBL" id="KAK9844571.1"/>
    </source>
</evidence>
<reference evidence="4 5" key="1">
    <citation type="journal article" date="2024" name="Nat. Commun.">
        <title>Phylogenomics reveals the evolutionary origins of lichenization in chlorophyte algae.</title>
        <authorList>
            <person name="Puginier C."/>
            <person name="Libourel C."/>
            <person name="Otte J."/>
            <person name="Skaloud P."/>
            <person name="Haon M."/>
            <person name="Grisel S."/>
            <person name="Petersen M."/>
            <person name="Berrin J.G."/>
            <person name="Delaux P.M."/>
            <person name="Dal Grande F."/>
            <person name="Keller J."/>
        </authorList>
    </citation>
    <scope>NUCLEOTIDE SEQUENCE [LARGE SCALE GENOMIC DNA]</scope>
    <source>
        <strain evidence="4 5">SAG 2145</strain>
    </source>
</reference>